<dbReference type="InterPro" id="IPR037118">
    <property type="entry name" value="Val-tRNA_synth_C_sf"/>
</dbReference>
<feature type="domain" description="ABC transporter" evidence="4">
    <location>
        <begin position="282"/>
        <end position="504"/>
    </location>
</feature>
<dbReference type="GO" id="GO:0005524">
    <property type="term" value="F:ATP binding"/>
    <property type="evidence" value="ECO:0007669"/>
    <property type="project" value="UniProtKB-KW"/>
</dbReference>
<reference evidence="5 6" key="1">
    <citation type="submission" date="2016-10" db="EMBL/GenBank/DDBJ databases">
        <authorList>
            <person name="de Groot N.N."/>
        </authorList>
    </citation>
    <scope>NUCLEOTIDE SEQUENCE [LARGE SCALE GENOMIC DNA]</scope>
    <source>
        <strain evidence="5 6">CGMCC 4.6533</strain>
    </source>
</reference>
<keyword evidence="2 5" id="KW-0067">ATP-binding</keyword>
<dbReference type="InterPro" id="IPR003593">
    <property type="entry name" value="AAA+_ATPase"/>
</dbReference>
<dbReference type="PANTHER" id="PTHR42855">
    <property type="entry name" value="ABC TRANSPORTER ATP-BINDING SUBUNIT"/>
    <property type="match status" value="1"/>
</dbReference>
<dbReference type="InterPro" id="IPR027417">
    <property type="entry name" value="P-loop_NTPase"/>
</dbReference>
<dbReference type="STRING" id="633440.SAMN05421869_107274"/>
<gene>
    <name evidence="5" type="ORF">SAMN05421869_107274</name>
</gene>
<dbReference type="Gene3D" id="1.10.287.380">
    <property type="entry name" value="Valyl-tRNA synthetase, C-terminal domain"/>
    <property type="match status" value="1"/>
</dbReference>
<dbReference type="Pfam" id="PF12848">
    <property type="entry name" value="ABC_tran_Xtn"/>
    <property type="match status" value="1"/>
</dbReference>
<dbReference type="InterPro" id="IPR032524">
    <property type="entry name" value="ABC_tran_C"/>
</dbReference>
<keyword evidence="6" id="KW-1185">Reference proteome</keyword>
<dbReference type="Gene3D" id="3.40.50.300">
    <property type="entry name" value="P-loop containing nucleotide triphosphate hydrolases"/>
    <property type="match status" value="2"/>
</dbReference>
<feature type="compositionally biased region" description="Low complexity" evidence="3">
    <location>
        <begin position="512"/>
        <end position="528"/>
    </location>
</feature>
<organism evidence="5 6">
    <name type="scientific">Nonomuraea jiangxiensis</name>
    <dbReference type="NCBI Taxonomy" id="633440"/>
    <lineage>
        <taxon>Bacteria</taxon>
        <taxon>Bacillati</taxon>
        <taxon>Actinomycetota</taxon>
        <taxon>Actinomycetes</taxon>
        <taxon>Streptosporangiales</taxon>
        <taxon>Streptosporangiaceae</taxon>
        <taxon>Nonomuraea</taxon>
    </lineage>
</organism>
<feature type="domain" description="ABC transporter" evidence="4">
    <location>
        <begin position="4"/>
        <end position="218"/>
    </location>
</feature>
<dbReference type="GO" id="GO:0016887">
    <property type="term" value="F:ATP hydrolysis activity"/>
    <property type="evidence" value="ECO:0007669"/>
    <property type="project" value="InterPro"/>
</dbReference>
<dbReference type="Pfam" id="PF00005">
    <property type="entry name" value="ABC_tran"/>
    <property type="match status" value="2"/>
</dbReference>
<proteinExistence type="predicted"/>
<dbReference type="Pfam" id="PF16326">
    <property type="entry name" value="ABC_tran_CTD"/>
    <property type="match status" value="1"/>
</dbReference>
<dbReference type="InterPro" id="IPR003439">
    <property type="entry name" value="ABC_transporter-like_ATP-bd"/>
</dbReference>
<accession>A0A1G8NYS1</accession>
<evidence type="ECO:0000313" key="5">
    <source>
        <dbReference type="EMBL" id="SDI85383.1"/>
    </source>
</evidence>
<sequence length="644" mass="70108">MNLVNLESVSHAYGPKPLLSDVSLGVEAGERIGVVGRNGGGKTTLMSVIAGDVQPDSGRVTHNRGLRVGFLSQHDALDPVATVREIVLGELAEHEWAGDQRVREILTNLIGDLDLDGKAADLSGGERRRTALARLLIGDHDLIMLDEPTNHLDIEAIAWLAGHLSARKSALLVVTHDRWFLDAVSTRTWEVVDGRVERYEGGYAAYVLAKAERARIAQAAEDRRQNLMRKEIAWLRRGPPARTSKPKFRIDAAQALIANEPPARETVELMRFAAARLGKTVYDLEDVTLHAGGPGNGPLVLDHLTWQFGPGDRIGLIGVNGSGKSSVLRLLADTVTPDSGRVIRGRTVRLAHLSQELAELDPSRRVLESVEEVRKYLQVGKREWTASQLLERLGFRGEAQWKVIGDLSGGERRRLQLLRLLMDDPNVLLLDEPTNDLDIETLNELEDLLDAWPGTLILVSHDRYFLERVTDRCVALLGDGKLSMLPGGVDEYLERRAAGTAQTARLGATVRAGSTSARPGTATARGAGVSADAASGRPAGRTSGGPGEATSTQGHDSAAQGLQAQAAKPGLSTKEERELRKELNRLERQLDKLTSQENRLHAAMAEAASDYAKLGTLDAQLREITAQKDEIESEWLELADRLGD</sequence>
<feature type="compositionally biased region" description="Polar residues" evidence="3">
    <location>
        <begin position="549"/>
        <end position="563"/>
    </location>
</feature>
<dbReference type="Proteomes" id="UP000199202">
    <property type="component" value="Unassembled WGS sequence"/>
</dbReference>
<evidence type="ECO:0000259" key="4">
    <source>
        <dbReference type="PROSITE" id="PS50893"/>
    </source>
</evidence>
<dbReference type="OrthoDB" id="3207002at2"/>
<name>A0A1G8NYS1_9ACTN</name>
<evidence type="ECO:0000256" key="2">
    <source>
        <dbReference type="ARBA" id="ARBA00022840"/>
    </source>
</evidence>
<keyword evidence="1" id="KW-0547">Nucleotide-binding</keyword>
<dbReference type="CDD" id="cd03221">
    <property type="entry name" value="ABCF_EF-3"/>
    <property type="match status" value="2"/>
</dbReference>
<dbReference type="SMART" id="SM00382">
    <property type="entry name" value="AAA"/>
    <property type="match status" value="2"/>
</dbReference>
<dbReference type="InterPro" id="IPR017871">
    <property type="entry name" value="ABC_transporter-like_CS"/>
</dbReference>
<dbReference type="InterPro" id="IPR051309">
    <property type="entry name" value="ABCF_ATPase"/>
</dbReference>
<feature type="region of interest" description="Disordered" evidence="3">
    <location>
        <begin position="509"/>
        <end position="576"/>
    </location>
</feature>
<dbReference type="AlphaFoldDB" id="A0A1G8NYS1"/>
<dbReference type="PROSITE" id="PS00211">
    <property type="entry name" value="ABC_TRANSPORTER_1"/>
    <property type="match status" value="1"/>
</dbReference>
<protein>
    <submittedName>
        <fullName evidence="5">ATP-binding cassette, subfamily F, uup</fullName>
    </submittedName>
</protein>
<dbReference type="PANTHER" id="PTHR42855:SF1">
    <property type="entry name" value="ABC TRANSPORTER DOMAIN-CONTAINING PROTEIN"/>
    <property type="match status" value="1"/>
</dbReference>
<dbReference type="SUPFAM" id="SSF52540">
    <property type="entry name" value="P-loop containing nucleoside triphosphate hydrolases"/>
    <property type="match status" value="2"/>
</dbReference>
<evidence type="ECO:0000256" key="3">
    <source>
        <dbReference type="SAM" id="MobiDB-lite"/>
    </source>
</evidence>
<dbReference type="EMBL" id="FNDJ01000007">
    <property type="protein sequence ID" value="SDI85383.1"/>
    <property type="molecule type" value="Genomic_DNA"/>
</dbReference>
<dbReference type="InterPro" id="IPR032781">
    <property type="entry name" value="ABC_tran_Xtn"/>
</dbReference>
<evidence type="ECO:0000313" key="6">
    <source>
        <dbReference type="Proteomes" id="UP000199202"/>
    </source>
</evidence>
<evidence type="ECO:0000256" key="1">
    <source>
        <dbReference type="ARBA" id="ARBA00022741"/>
    </source>
</evidence>
<dbReference type="GO" id="GO:0003677">
    <property type="term" value="F:DNA binding"/>
    <property type="evidence" value="ECO:0007669"/>
    <property type="project" value="InterPro"/>
</dbReference>
<dbReference type="RefSeq" id="WP_090932786.1">
    <property type="nucleotide sequence ID" value="NZ_FNDJ01000007.1"/>
</dbReference>
<dbReference type="PROSITE" id="PS50893">
    <property type="entry name" value="ABC_TRANSPORTER_2"/>
    <property type="match status" value="2"/>
</dbReference>